<evidence type="ECO:0000313" key="2">
    <source>
        <dbReference type="Proteomes" id="UP000604825"/>
    </source>
</evidence>
<dbReference type="PANTHER" id="PTHR33116">
    <property type="entry name" value="REVERSE TRANSCRIPTASE ZINC-BINDING DOMAIN-CONTAINING PROTEIN-RELATED-RELATED"/>
    <property type="match status" value="1"/>
</dbReference>
<dbReference type="Proteomes" id="UP000604825">
    <property type="component" value="Unassembled WGS sequence"/>
</dbReference>
<protein>
    <submittedName>
        <fullName evidence="1">Uncharacterized protein</fullName>
    </submittedName>
</protein>
<dbReference type="EMBL" id="CAJGYO010000004">
    <property type="protein sequence ID" value="CAD6223899.1"/>
    <property type="molecule type" value="Genomic_DNA"/>
</dbReference>
<keyword evidence="2" id="KW-1185">Reference proteome</keyword>
<name>A0A811NN70_9POAL</name>
<dbReference type="PANTHER" id="PTHR33116:SF86">
    <property type="entry name" value="REVERSE TRANSCRIPTASE DOMAIN-CONTAINING PROTEIN"/>
    <property type="match status" value="1"/>
</dbReference>
<sequence length="262" mass="30366">MRAAVANYWWGSSADNRHMHWMSWERLNQPKSKGGMGFRDLRSFNLAMLGKQGWRLITRPDSLCARVLKGRSHLETAEREGTVGFLGPRNLKSLGFTQKSEALFVQQPSSSDDGPWKKIWELEIPPKFWSQTRAATGLKIPNLNAETWATDLMSELCPKRDQAIIMCGMWAMWMMCNKRRHGELSMTVQQAVNWAKDTAFDLWQLGHQLSQPSRVHDITTWGFSLVLWRKESQRSVIDPILKEIDEPRSYNQKDGIYPTWRN</sequence>
<evidence type="ECO:0000313" key="1">
    <source>
        <dbReference type="EMBL" id="CAD6223899.1"/>
    </source>
</evidence>
<proteinExistence type="predicted"/>
<accession>A0A811NN70</accession>
<gene>
    <name evidence="1" type="ORF">NCGR_LOCUS16288</name>
</gene>
<organism evidence="1 2">
    <name type="scientific">Miscanthus lutarioriparius</name>
    <dbReference type="NCBI Taxonomy" id="422564"/>
    <lineage>
        <taxon>Eukaryota</taxon>
        <taxon>Viridiplantae</taxon>
        <taxon>Streptophyta</taxon>
        <taxon>Embryophyta</taxon>
        <taxon>Tracheophyta</taxon>
        <taxon>Spermatophyta</taxon>
        <taxon>Magnoliopsida</taxon>
        <taxon>Liliopsida</taxon>
        <taxon>Poales</taxon>
        <taxon>Poaceae</taxon>
        <taxon>PACMAD clade</taxon>
        <taxon>Panicoideae</taxon>
        <taxon>Andropogonodae</taxon>
        <taxon>Andropogoneae</taxon>
        <taxon>Saccharinae</taxon>
        <taxon>Miscanthus</taxon>
    </lineage>
</organism>
<dbReference type="AlphaFoldDB" id="A0A811NN70"/>
<reference evidence="1" key="1">
    <citation type="submission" date="2020-10" db="EMBL/GenBank/DDBJ databases">
        <authorList>
            <person name="Han B."/>
            <person name="Lu T."/>
            <person name="Zhao Q."/>
            <person name="Huang X."/>
            <person name="Zhao Y."/>
        </authorList>
    </citation>
    <scope>NUCLEOTIDE SEQUENCE</scope>
</reference>
<comment type="caution">
    <text evidence="1">The sequence shown here is derived from an EMBL/GenBank/DDBJ whole genome shotgun (WGS) entry which is preliminary data.</text>
</comment>
<dbReference type="OrthoDB" id="1742963at2759"/>